<evidence type="ECO:0000313" key="3">
    <source>
        <dbReference type="Proteomes" id="UP001211005"/>
    </source>
</evidence>
<keyword evidence="1" id="KW-0732">Signal</keyword>
<dbReference type="RefSeq" id="WP_269562212.1">
    <property type="nucleotide sequence ID" value="NZ_CP114768.1"/>
</dbReference>
<reference evidence="2 3" key="1">
    <citation type="submission" date="2022-12" db="EMBL/GenBank/DDBJ databases">
        <title>Hymenobacter canadensis sp. nov. isolated from lake water of the Cambridge Bay, Canada.</title>
        <authorList>
            <person name="Kim W.H."/>
            <person name="Lee Y.M."/>
        </authorList>
    </citation>
    <scope>NUCLEOTIDE SEQUENCE [LARGE SCALE GENOMIC DNA]</scope>
    <source>
        <strain evidence="2 3">PAMC 29467</strain>
        <plasmid evidence="2 3">unnamed1</plasmid>
    </source>
</reference>
<organism evidence="2 3">
    <name type="scientific">Hymenobacter canadensis</name>
    <dbReference type="NCBI Taxonomy" id="2999067"/>
    <lineage>
        <taxon>Bacteria</taxon>
        <taxon>Pseudomonadati</taxon>
        <taxon>Bacteroidota</taxon>
        <taxon>Cytophagia</taxon>
        <taxon>Cytophagales</taxon>
        <taxon>Hymenobacteraceae</taxon>
        <taxon>Hymenobacter</taxon>
    </lineage>
</organism>
<keyword evidence="2" id="KW-0614">Plasmid</keyword>
<proteinExistence type="predicted"/>
<feature type="signal peptide" evidence="1">
    <location>
        <begin position="1"/>
        <end position="19"/>
    </location>
</feature>
<name>A0ABY7LXN0_9BACT</name>
<gene>
    <name evidence="2" type="ORF">O3303_20050</name>
</gene>
<dbReference type="EMBL" id="CP114768">
    <property type="protein sequence ID" value="WBA44182.1"/>
    <property type="molecule type" value="Genomic_DNA"/>
</dbReference>
<accession>A0ABY7LXN0</accession>
<feature type="chain" id="PRO_5046408325" evidence="1">
    <location>
        <begin position="20"/>
        <end position="224"/>
    </location>
</feature>
<protein>
    <submittedName>
        <fullName evidence="2">Uncharacterized protein</fullName>
    </submittedName>
</protein>
<evidence type="ECO:0000256" key="1">
    <source>
        <dbReference type="SAM" id="SignalP"/>
    </source>
</evidence>
<keyword evidence="3" id="KW-1185">Reference proteome</keyword>
<evidence type="ECO:0000313" key="2">
    <source>
        <dbReference type="EMBL" id="WBA44182.1"/>
    </source>
</evidence>
<sequence length="224" mass="25143">MKTSLFLLFSVCLGLPATAQSVSARVDSVVVLVHAGSDNPELHQLMSQALHVEKWHVEAVQAQLAGKLFHLTYQEYRNGVAEAEKELVGNPARLLRCDPQGHFAMDVFARQATDTRLENQFLFAAGATVKSFVALPGQGDRYSLRTDLWPYKVRPALVRTPGQQVTADRKFPVGQKVPFLVYTLPYESDGYLLYCALAQSNVPVKDWYAKYKIAHFVVYNLRIE</sequence>
<dbReference type="Proteomes" id="UP001211005">
    <property type="component" value="Plasmid unnamed1"/>
</dbReference>
<geneLocation type="plasmid" evidence="2 3">
    <name>unnamed1</name>
</geneLocation>